<organism evidence="5 6">
    <name type="scientific">Dactylosporangium salmoneum</name>
    <dbReference type="NCBI Taxonomy" id="53361"/>
    <lineage>
        <taxon>Bacteria</taxon>
        <taxon>Bacillati</taxon>
        <taxon>Actinomycetota</taxon>
        <taxon>Actinomycetes</taxon>
        <taxon>Micromonosporales</taxon>
        <taxon>Micromonosporaceae</taxon>
        <taxon>Dactylosporangium</taxon>
    </lineage>
</organism>
<dbReference type="SUPFAM" id="SSF53474">
    <property type="entry name" value="alpha/beta-Hydrolases"/>
    <property type="match status" value="1"/>
</dbReference>
<keyword evidence="3" id="KW-0472">Membrane</keyword>
<dbReference type="Proteomes" id="UP001501444">
    <property type="component" value="Unassembled WGS sequence"/>
</dbReference>
<dbReference type="PANTHER" id="PTHR43798:SF27">
    <property type="entry name" value="HYDROLASE ALPHA_BETA HYDROLASE FOLD FAMILY"/>
    <property type="match status" value="1"/>
</dbReference>
<evidence type="ECO:0000259" key="4">
    <source>
        <dbReference type="Pfam" id="PF00561"/>
    </source>
</evidence>
<feature type="transmembrane region" description="Helical" evidence="3">
    <location>
        <begin position="98"/>
        <end position="118"/>
    </location>
</feature>
<evidence type="ECO:0000256" key="1">
    <source>
        <dbReference type="ARBA" id="ARBA00010088"/>
    </source>
</evidence>
<keyword evidence="3" id="KW-0812">Transmembrane</keyword>
<sequence length="449" mass="46895">MPALGIPSAGTTRTPGRPLNMILMVRTLLRRCAGGVLLSVAVVAAVTAGAAGFFATAAATAWIPLLCAAGLVALAAVAYPLAWPAFALLGLRRRRRAATTFAAGVAVAVGGLATVTVFRPGPHPAAPAPPAGVRFWNLPTGSRIAYVHATATGAPRPAPVIFLHGGPGTPGEGMPAAGTTLAADGFEVYAYDQLGAGRSTRLDDVTGYTVARQVADLDAIRVTLGADKLILIGQSWGGSLAAQYLAAHPQHVARAVFTSPGPIWPGAYTDGGGGDPWARLTAEQRERRDDLFSSPRVIVASILQAINPNAAHALVGDDEADALLHAAALLGKDTANCPGAPPAKVHDNHQGYYGNQLTVEDFAHVPDPRPALRQLQVPALVMRGECDFVPWAQTYEYRRTFQQATLVYLPHTGHNLEGGQPDAYVALLRAFLRDEPLPLPAYTSADPPS</sequence>
<dbReference type="Pfam" id="PF00561">
    <property type="entry name" value="Abhydrolase_1"/>
    <property type="match status" value="1"/>
</dbReference>
<dbReference type="EMBL" id="BAAARV010000033">
    <property type="protein sequence ID" value="GAA2354077.1"/>
    <property type="molecule type" value="Genomic_DNA"/>
</dbReference>
<feature type="domain" description="AB hydrolase-1" evidence="4">
    <location>
        <begin position="159"/>
        <end position="415"/>
    </location>
</feature>
<proteinExistence type="inferred from homology"/>
<reference evidence="5 6" key="1">
    <citation type="journal article" date="2019" name="Int. J. Syst. Evol. Microbiol.">
        <title>The Global Catalogue of Microorganisms (GCM) 10K type strain sequencing project: providing services to taxonomists for standard genome sequencing and annotation.</title>
        <authorList>
            <consortium name="The Broad Institute Genomics Platform"/>
            <consortium name="The Broad Institute Genome Sequencing Center for Infectious Disease"/>
            <person name="Wu L."/>
            <person name="Ma J."/>
        </authorList>
    </citation>
    <scope>NUCLEOTIDE SEQUENCE [LARGE SCALE GENOMIC DNA]</scope>
    <source>
        <strain evidence="5 6">JCM 3272</strain>
    </source>
</reference>
<dbReference type="PANTHER" id="PTHR43798">
    <property type="entry name" value="MONOACYLGLYCEROL LIPASE"/>
    <property type="match status" value="1"/>
</dbReference>
<keyword evidence="3" id="KW-1133">Transmembrane helix</keyword>
<dbReference type="PRINTS" id="PR00111">
    <property type="entry name" value="ABHYDROLASE"/>
</dbReference>
<dbReference type="PRINTS" id="PR00793">
    <property type="entry name" value="PROAMNOPTASE"/>
</dbReference>
<keyword evidence="2" id="KW-0378">Hydrolase</keyword>
<feature type="transmembrane region" description="Helical" evidence="3">
    <location>
        <begin position="61"/>
        <end position="86"/>
    </location>
</feature>
<dbReference type="InterPro" id="IPR050266">
    <property type="entry name" value="AB_hydrolase_sf"/>
</dbReference>
<evidence type="ECO:0000313" key="6">
    <source>
        <dbReference type="Proteomes" id="UP001501444"/>
    </source>
</evidence>
<dbReference type="InterPro" id="IPR002410">
    <property type="entry name" value="Peptidase_S33"/>
</dbReference>
<accession>A0ABN3GKN2</accession>
<dbReference type="Gene3D" id="3.40.50.1820">
    <property type="entry name" value="alpha/beta hydrolase"/>
    <property type="match status" value="1"/>
</dbReference>
<name>A0ABN3GKN2_9ACTN</name>
<dbReference type="InterPro" id="IPR000073">
    <property type="entry name" value="AB_hydrolase_1"/>
</dbReference>
<comment type="caution">
    <text evidence="5">The sequence shown here is derived from an EMBL/GenBank/DDBJ whole genome shotgun (WGS) entry which is preliminary data.</text>
</comment>
<feature type="transmembrane region" description="Helical" evidence="3">
    <location>
        <begin position="32"/>
        <end position="55"/>
    </location>
</feature>
<evidence type="ECO:0000256" key="3">
    <source>
        <dbReference type="SAM" id="Phobius"/>
    </source>
</evidence>
<comment type="similarity">
    <text evidence="1">Belongs to the peptidase S33 family.</text>
</comment>
<keyword evidence="6" id="KW-1185">Reference proteome</keyword>
<dbReference type="InterPro" id="IPR029058">
    <property type="entry name" value="AB_hydrolase_fold"/>
</dbReference>
<gene>
    <name evidence="5" type="ORF">GCM10010170_045890</name>
</gene>
<evidence type="ECO:0000313" key="5">
    <source>
        <dbReference type="EMBL" id="GAA2354077.1"/>
    </source>
</evidence>
<protein>
    <recommendedName>
        <fullName evidence="4">AB hydrolase-1 domain-containing protein</fullName>
    </recommendedName>
</protein>
<evidence type="ECO:0000256" key="2">
    <source>
        <dbReference type="ARBA" id="ARBA00022801"/>
    </source>
</evidence>